<dbReference type="RefSeq" id="WP_183964012.1">
    <property type="nucleotide sequence ID" value="NZ_BAABBZ010000014.1"/>
</dbReference>
<sequence>MTTQRDEEKRRLREAREQLEAAKSVISELEGPRIRLRISRRKLARQKATQSEAAGAQAQAVDVSDLGTEPQDPVRKVLRVGEKPRLPEPSEVKRIYEEMPSLDQVAQALGRDRRAAAKALAAAGIDIKEDIAKQWDSGSSLRELHKRHGPGCDTISRWIKSTGREVQPRNANRQCDEALVVETYLKTRSANRCALAAGVSWEKARNILRKRGVWEK</sequence>
<keyword evidence="3" id="KW-1185">Reference proteome</keyword>
<evidence type="ECO:0000313" key="2">
    <source>
        <dbReference type="EMBL" id="MBB3984946.1"/>
    </source>
</evidence>
<accession>A0A7W6GR16</accession>
<reference evidence="2 3" key="1">
    <citation type="submission" date="2020-08" db="EMBL/GenBank/DDBJ databases">
        <title>Genomic Encyclopedia of Type Strains, Phase IV (KMG-IV): sequencing the most valuable type-strain genomes for metagenomic binning, comparative biology and taxonomic classification.</title>
        <authorList>
            <person name="Goeker M."/>
        </authorList>
    </citation>
    <scope>NUCLEOTIDE SEQUENCE [LARGE SCALE GENOMIC DNA]</scope>
    <source>
        <strain evidence="2 3">DSM 102235</strain>
    </source>
</reference>
<organism evidence="2 3">
    <name type="scientific">Sagittula marina</name>
    <dbReference type="NCBI Taxonomy" id="943940"/>
    <lineage>
        <taxon>Bacteria</taxon>
        <taxon>Pseudomonadati</taxon>
        <taxon>Pseudomonadota</taxon>
        <taxon>Alphaproteobacteria</taxon>
        <taxon>Rhodobacterales</taxon>
        <taxon>Roseobacteraceae</taxon>
        <taxon>Sagittula</taxon>
    </lineage>
</organism>
<gene>
    <name evidence="2" type="ORF">GGQ68_001262</name>
</gene>
<dbReference type="Proteomes" id="UP000541426">
    <property type="component" value="Unassembled WGS sequence"/>
</dbReference>
<dbReference type="AlphaFoldDB" id="A0A7W6GR16"/>
<proteinExistence type="predicted"/>
<evidence type="ECO:0000256" key="1">
    <source>
        <dbReference type="SAM" id="MobiDB-lite"/>
    </source>
</evidence>
<evidence type="ECO:0000313" key="3">
    <source>
        <dbReference type="Proteomes" id="UP000541426"/>
    </source>
</evidence>
<name>A0A7W6GR16_9RHOB</name>
<protein>
    <submittedName>
        <fullName evidence="2">Uncharacterized protein</fullName>
    </submittedName>
</protein>
<feature type="region of interest" description="Disordered" evidence="1">
    <location>
        <begin position="47"/>
        <end position="70"/>
    </location>
</feature>
<comment type="caution">
    <text evidence="2">The sequence shown here is derived from an EMBL/GenBank/DDBJ whole genome shotgun (WGS) entry which is preliminary data.</text>
</comment>
<dbReference type="EMBL" id="JACIEJ010000002">
    <property type="protein sequence ID" value="MBB3984946.1"/>
    <property type="molecule type" value="Genomic_DNA"/>
</dbReference>